<accession>A0A397SWM4</accession>
<comment type="caution">
    <text evidence="2">The sequence shown here is derived from an EMBL/GenBank/DDBJ whole genome shotgun (WGS) entry which is preliminary data.</text>
</comment>
<evidence type="ECO:0000313" key="2">
    <source>
        <dbReference type="EMBL" id="RIA87144.1"/>
    </source>
</evidence>
<name>A0A397SWM4_9GLOM</name>
<feature type="coiled-coil region" evidence="1">
    <location>
        <begin position="86"/>
        <end position="127"/>
    </location>
</feature>
<evidence type="ECO:0000256" key="1">
    <source>
        <dbReference type="SAM" id="Coils"/>
    </source>
</evidence>
<reference evidence="2 3" key="1">
    <citation type="submission" date="2018-06" db="EMBL/GenBank/DDBJ databases">
        <title>Comparative genomics reveals the genomic features of Rhizophagus irregularis, R. cerebriforme, R. diaphanum and Gigaspora rosea, and their symbiotic lifestyle signature.</title>
        <authorList>
            <person name="Morin E."/>
            <person name="San Clemente H."/>
            <person name="Chen E.C.H."/>
            <person name="De La Providencia I."/>
            <person name="Hainaut M."/>
            <person name="Kuo A."/>
            <person name="Kohler A."/>
            <person name="Murat C."/>
            <person name="Tang N."/>
            <person name="Roy S."/>
            <person name="Loubradou J."/>
            <person name="Henrissat B."/>
            <person name="Grigoriev I.V."/>
            <person name="Corradi N."/>
            <person name="Roux C."/>
            <person name="Martin F.M."/>
        </authorList>
    </citation>
    <scope>NUCLEOTIDE SEQUENCE [LARGE SCALE GENOMIC DNA]</scope>
    <source>
        <strain evidence="2 3">DAOM 227022</strain>
    </source>
</reference>
<dbReference type="EMBL" id="QKYT01000324">
    <property type="protein sequence ID" value="RIA87144.1"/>
    <property type="molecule type" value="Genomic_DNA"/>
</dbReference>
<gene>
    <name evidence="2" type="ORF">C1645_878226</name>
</gene>
<evidence type="ECO:0000313" key="3">
    <source>
        <dbReference type="Proteomes" id="UP000265703"/>
    </source>
</evidence>
<keyword evidence="1" id="KW-0175">Coiled coil</keyword>
<sequence length="130" mass="15001">MEEELRDLVRGIMKNFKYILEEARIYKKNVTARMVSNNAAKTLMLLSEMGESANMTMMTLRNVIELNGTTQVNEGIKTNQNQELNNQNAHKIVESLSQSNQEIEEENKKLRKEVQELRTRLELVVMAISS</sequence>
<dbReference type="AlphaFoldDB" id="A0A397SWM4"/>
<proteinExistence type="predicted"/>
<keyword evidence="3" id="KW-1185">Reference proteome</keyword>
<organism evidence="2 3">
    <name type="scientific">Glomus cerebriforme</name>
    <dbReference type="NCBI Taxonomy" id="658196"/>
    <lineage>
        <taxon>Eukaryota</taxon>
        <taxon>Fungi</taxon>
        <taxon>Fungi incertae sedis</taxon>
        <taxon>Mucoromycota</taxon>
        <taxon>Glomeromycotina</taxon>
        <taxon>Glomeromycetes</taxon>
        <taxon>Glomerales</taxon>
        <taxon>Glomeraceae</taxon>
        <taxon>Glomus</taxon>
    </lineage>
</organism>
<dbReference type="Proteomes" id="UP000265703">
    <property type="component" value="Unassembled WGS sequence"/>
</dbReference>
<protein>
    <submittedName>
        <fullName evidence="2">Uncharacterized protein</fullName>
    </submittedName>
</protein>